<proteinExistence type="predicted"/>
<evidence type="ECO:0000313" key="2">
    <source>
        <dbReference type="Proteomes" id="UP000092154"/>
    </source>
</evidence>
<evidence type="ECO:0000313" key="1">
    <source>
        <dbReference type="EMBL" id="OAX31925.1"/>
    </source>
</evidence>
<dbReference type="InParanoid" id="A0A1B7MH48"/>
<organism evidence="1 2">
    <name type="scientific">Rhizopogon vinicolor AM-OR11-026</name>
    <dbReference type="NCBI Taxonomy" id="1314800"/>
    <lineage>
        <taxon>Eukaryota</taxon>
        <taxon>Fungi</taxon>
        <taxon>Dikarya</taxon>
        <taxon>Basidiomycota</taxon>
        <taxon>Agaricomycotina</taxon>
        <taxon>Agaricomycetes</taxon>
        <taxon>Agaricomycetidae</taxon>
        <taxon>Boletales</taxon>
        <taxon>Suillineae</taxon>
        <taxon>Rhizopogonaceae</taxon>
        <taxon>Rhizopogon</taxon>
    </lineage>
</organism>
<gene>
    <name evidence="1" type="ORF">K503DRAFT_34099</name>
</gene>
<accession>A0A1B7MH48</accession>
<protein>
    <submittedName>
        <fullName evidence="1">Uncharacterized protein</fullName>
    </submittedName>
</protein>
<keyword evidence="2" id="KW-1185">Reference proteome</keyword>
<name>A0A1B7MH48_9AGAM</name>
<reference evidence="1 2" key="1">
    <citation type="submission" date="2016-06" db="EMBL/GenBank/DDBJ databases">
        <title>Comparative genomics of the ectomycorrhizal sister species Rhizopogon vinicolor and Rhizopogon vesiculosus (Basidiomycota: Boletales) reveals a divergence of the mating type B locus.</title>
        <authorList>
            <consortium name="DOE Joint Genome Institute"/>
            <person name="Mujic A.B."/>
            <person name="Kuo A."/>
            <person name="Tritt A."/>
            <person name="Lipzen A."/>
            <person name="Chen C."/>
            <person name="Johnson J."/>
            <person name="Sharma A."/>
            <person name="Barry K."/>
            <person name="Grigoriev I.V."/>
            <person name="Spatafora J.W."/>
        </authorList>
    </citation>
    <scope>NUCLEOTIDE SEQUENCE [LARGE SCALE GENOMIC DNA]</scope>
    <source>
        <strain evidence="1 2">AM-OR11-026</strain>
    </source>
</reference>
<dbReference type="EMBL" id="KV449185">
    <property type="protein sequence ID" value="OAX31925.1"/>
    <property type="molecule type" value="Genomic_DNA"/>
</dbReference>
<sequence length="78" mass="8531">MNLILSSKSGNSSSRMMVDKSKEVVVLKVEKSETARSATMIVVSNISSFSLELEHDQNVLSEKPTQSRICSSDSTFCS</sequence>
<dbReference type="AlphaFoldDB" id="A0A1B7MH48"/>
<dbReference type="Proteomes" id="UP000092154">
    <property type="component" value="Unassembled WGS sequence"/>
</dbReference>